<dbReference type="Proteomes" id="UP000294911">
    <property type="component" value="Unassembled WGS sequence"/>
</dbReference>
<dbReference type="InterPro" id="IPR045851">
    <property type="entry name" value="AMP-bd_C_sf"/>
</dbReference>
<dbReference type="AlphaFoldDB" id="A0A4R2QY15"/>
<comment type="similarity">
    <text evidence="1">Belongs to the ATP-dependent AMP-binding enzyme family.</text>
</comment>
<organism evidence="8 9">
    <name type="scientific">Tamaricihabitans halophyticus</name>
    <dbReference type="NCBI Taxonomy" id="1262583"/>
    <lineage>
        <taxon>Bacteria</taxon>
        <taxon>Bacillati</taxon>
        <taxon>Actinomycetota</taxon>
        <taxon>Actinomycetes</taxon>
        <taxon>Pseudonocardiales</taxon>
        <taxon>Pseudonocardiaceae</taxon>
        <taxon>Tamaricihabitans</taxon>
    </lineage>
</organism>
<accession>A0A4R2QY15</accession>
<evidence type="ECO:0000256" key="3">
    <source>
        <dbReference type="ARBA" id="ARBA00022832"/>
    </source>
</evidence>
<dbReference type="PANTHER" id="PTHR43272:SF32">
    <property type="entry name" value="AMP-DEPENDENT SYNTHETASE_LIGASE DOMAIN-CONTAINING PROTEIN"/>
    <property type="match status" value="1"/>
</dbReference>
<name>A0A4R2QY15_9PSEU</name>
<keyword evidence="9" id="KW-1185">Reference proteome</keyword>
<comment type="catalytic activity">
    <reaction evidence="5">
        <text>a long-chain fatty acid + ATP + CoA = a long-chain fatty acyl-CoA + AMP + diphosphate</text>
        <dbReference type="Rhea" id="RHEA:15421"/>
        <dbReference type="ChEBI" id="CHEBI:30616"/>
        <dbReference type="ChEBI" id="CHEBI:33019"/>
        <dbReference type="ChEBI" id="CHEBI:57287"/>
        <dbReference type="ChEBI" id="CHEBI:57560"/>
        <dbReference type="ChEBI" id="CHEBI:83139"/>
        <dbReference type="ChEBI" id="CHEBI:456215"/>
        <dbReference type="EC" id="6.2.1.3"/>
    </reaction>
    <physiologicalReaction direction="left-to-right" evidence="5">
        <dbReference type="Rhea" id="RHEA:15422"/>
    </physiologicalReaction>
</comment>
<evidence type="ECO:0000313" key="9">
    <source>
        <dbReference type="Proteomes" id="UP000294911"/>
    </source>
</evidence>
<protein>
    <recommendedName>
        <fullName evidence="6">Acyl-CoA synthetase</fullName>
    </recommendedName>
</protein>
<keyword evidence="2" id="KW-0436">Ligase</keyword>
<keyword evidence="3" id="KW-0276">Fatty acid metabolism</keyword>
<evidence type="ECO:0000259" key="7">
    <source>
        <dbReference type="Pfam" id="PF00501"/>
    </source>
</evidence>
<dbReference type="Pfam" id="PF23562">
    <property type="entry name" value="AMP-binding_C_3"/>
    <property type="match status" value="1"/>
</dbReference>
<evidence type="ECO:0000256" key="2">
    <source>
        <dbReference type="ARBA" id="ARBA00022598"/>
    </source>
</evidence>
<dbReference type="InterPro" id="IPR020845">
    <property type="entry name" value="AMP-binding_CS"/>
</dbReference>
<dbReference type="GO" id="GO:0016020">
    <property type="term" value="C:membrane"/>
    <property type="evidence" value="ECO:0007669"/>
    <property type="project" value="TreeGrafter"/>
</dbReference>
<dbReference type="GO" id="GO:0004467">
    <property type="term" value="F:long-chain fatty acid-CoA ligase activity"/>
    <property type="evidence" value="ECO:0007669"/>
    <property type="project" value="UniProtKB-EC"/>
</dbReference>
<dbReference type="SUPFAM" id="SSF56801">
    <property type="entry name" value="Acetyl-CoA synthetase-like"/>
    <property type="match status" value="1"/>
</dbReference>
<evidence type="ECO:0000256" key="6">
    <source>
        <dbReference type="ARBA" id="ARBA00032875"/>
    </source>
</evidence>
<dbReference type="Gene3D" id="3.40.50.12780">
    <property type="entry name" value="N-terminal domain of ligase-like"/>
    <property type="match status" value="1"/>
</dbReference>
<evidence type="ECO:0000313" key="8">
    <source>
        <dbReference type="EMBL" id="TCP55112.1"/>
    </source>
</evidence>
<proteinExistence type="inferred from homology"/>
<dbReference type="RefSeq" id="WP_132876482.1">
    <property type="nucleotide sequence ID" value="NZ_SLXQ01000002.1"/>
</dbReference>
<dbReference type="PANTHER" id="PTHR43272">
    <property type="entry name" value="LONG-CHAIN-FATTY-ACID--COA LIGASE"/>
    <property type="match status" value="1"/>
</dbReference>
<dbReference type="InterPro" id="IPR000873">
    <property type="entry name" value="AMP-dep_synth/lig_dom"/>
</dbReference>
<evidence type="ECO:0000256" key="1">
    <source>
        <dbReference type="ARBA" id="ARBA00006432"/>
    </source>
</evidence>
<dbReference type="PROSITE" id="PS00455">
    <property type="entry name" value="AMP_BINDING"/>
    <property type="match status" value="1"/>
</dbReference>
<gene>
    <name evidence="8" type="ORF">EV191_102324</name>
</gene>
<dbReference type="Gene3D" id="3.30.300.30">
    <property type="match status" value="1"/>
</dbReference>
<dbReference type="Pfam" id="PF00501">
    <property type="entry name" value="AMP-binding"/>
    <property type="match status" value="1"/>
</dbReference>
<feature type="domain" description="AMP-dependent synthetase/ligase" evidence="7">
    <location>
        <begin position="24"/>
        <end position="429"/>
    </location>
</feature>
<sequence length="602" mass="64750">MREFSGSAANPVAEDENLTDMVWANAERFADTVSFRRQVDGSWLDVTAKQFADEVCAVAKGFIAAGLAVGDRVALMAKTRYEWTLLDFAIWSAGCVTVPIYETSSADQVEWMLGDSGSKAIVVESTAHRDVVDKVAGNLAELAHVWLIEPAAKADNGAVQELTELGVDVSNDDLHRRRREPKASDPATLVYTSGTTGRPKGCVLTHRNFLAEVRANTAIFPQVFQPGKSMLLFLPLAHVLARALAVTCVYGRLTAGHTPDTTNLVADLGSFRPTSVVAVPRVFEKVYNSAKQKAHAEGKGKIFDAAEATAVEFSQARDTGGPGIGLRIRHLLFDKLVYGKLRAALGGRCESTVSGGAPLGERLGHFFRGIGVPVHEGYGLTETSAAAAVNLEGGIKIGTVGQPVPGTTIRIADDGEILISGDIVFTKYWNNPEATAEALEDGWFHTGDLGELDEDGYLRITGRKKEIIVTAAGKNVAPATLEDQIRAHPLVSQCMVVGDQQPYIAALVTIDEEFFPAWKSRNGKPAEATVAQLVDDTELRAEIQATIDAANTTVSKAESIKRFRILPVDFTETGGEMTPSLKVRRNVVNKNFAADIEALYAS</sequence>
<dbReference type="EMBL" id="SLXQ01000002">
    <property type="protein sequence ID" value="TCP55112.1"/>
    <property type="molecule type" value="Genomic_DNA"/>
</dbReference>
<dbReference type="CDD" id="cd05907">
    <property type="entry name" value="VL_LC_FACS_like"/>
    <property type="match status" value="1"/>
</dbReference>
<evidence type="ECO:0000256" key="5">
    <source>
        <dbReference type="ARBA" id="ARBA00024484"/>
    </source>
</evidence>
<keyword evidence="4" id="KW-0443">Lipid metabolism</keyword>
<comment type="caution">
    <text evidence="8">The sequence shown here is derived from an EMBL/GenBank/DDBJ whole genome shotgun (WGS) entry which is preliminary data.</text>
</comment>
<dbReference type="InterPro" id="IPR042099">
    <property type="entry name" value="ANL_N_sf"/>
</dbReference>
<dbReference type="OrthoDB" id="9803968at2"/>
<reference evidence="8 9" key="1">
    <citation type="submission" date="2019-03" db="EMBL/GenBank/DDBJ databases">
        <title>Genomic Encyclopedia of Type Strains, Phase IV (KMG-IV): sequencing the most valuable type-strain genomes for metagenomic binning, comparative biology and taxonomic classification.</title>
        <authorList>
            <person name="Goeker M."/>
        </authorList>
    </citation>
    <scope>NUCLEOTIDE SEQUENCE [LARGE SCALE GENOMIC DNA]</scope>
    <source>
        <strain evidence="8 9">DSM 45765</strain>
    </source>
</reference>
<evidence type="ECO:0000256" key="4">
    <source>
        <dbReference type="ARBA" id="ARBA00023098"/>
    </source>
</evidence>